<dbReference type="PATRIC" id="fig|883092.3.peg.1708"/>
<dbReference type="AlphaFoldDB" id="K1N979"/>
<dbReference type="EMBL" id="AGZG01000096">
    <property type="protein sequence ID" value="EKB64799.1"/>
    <property type="molecule type" value="Genomic_DNA"/>
</dbReference>
<sequence length="265" mass="30720">MARRRNGYPLKIERSYYRGLAKLIREWQKIAFRVADAQLRHYLINGTKMLTDADNSRNPEWTNYVQQTLNLMSVDMENTVTDQILHDMTMRFVYAVNQFSANKTRVHQANVQMKMGPYALNPLRDNAKLREYTWGKILENTNLIKTMQGRYIDQLKGDIYRIVNDGGGLTDISHAISNRTGMALRHADLIATDQTGKILAQIDAYRNKQAGSTRYIWRSMEDKRVRLKHRELDGKEFKYDDPNGGDNGQLPGEPIRCRCYADPID</sequence>
<evidence type="ECO:0000259" key="1">
    <source>
        <dbReference type="Pfam" id="PF04233"/>
    </source>
</evidence>
<accession>K1N979</accession>
<dbReference type="Pfam" id="PF04233">
    <property type="entry name" value="Phage_Mu_F"/>
    <property type="match status" value="1"/>
</dbReference>
<proteinExistence type="predicted"/>
<protein>
    <recommendedName>
        <fullName evidence="1">Phage head morphogenesis domain-containing protein</fullName>
    </recommendedName>
</protein>
<dbReference type="HOGENOM" id="CLU_079019_1_0_9"/>
<reference evidence="2 3" key="1">
    <citation type="submission" date="2012-07" db="EMBL/GenBank/DDBJ databases">
        <title>The Genome Sequence of Lactobacillus crispatus FB077-07.</title>
        <authorList>
            <consortium name="The Broad Institute Genome Sequencing Platform"/>
            <person name="Earl A."/>
            <person name="Ward D."/>
            <person name="Feldgarden M."/>
            <person name="Gevers D."/>
            <person name="Saerens B."/>
            <person name="Vaneechoutte M."/>
            <person name="Walker B."/>
            <person name="Young S.K."/>
            <person name="Zeng Q."/>
            <person name="Gargeya S."/>
            <person name="Fitzgerald M."/>
            <person name="Haas B."/>
            <person name="Abouelleil A."/>
            <person name="Alvarado L."/>
            <person name="Arachchi H.M."/>
            <person name="Berlin A.M."/>
            <person name="Chapman S.B."/>
            <person name="Goldberg J."/>
            <person name="Griggs A."/>
            <person name="Gujja S."/>
            <person name="Hansen M."/>
            <person name="Howarth C."/>
            <person name="Imamovic A."/>
            <person name="Larimer J."/>
            <person name="McCowen C."/>
            <person name="Montmayeur A."/>
            <person name="Murphy C."/>
            <person name="Neiman D."/>
            <person name="Pearson M."/>
            <person name="Priest M."/>
            <person name="Roberts A."/>
            <person name="Saif S."/>
            <person name="Shea T."/>
            <person name="Sisk P."/>
            <person name="Sykes S."/>
            <person name="Wortman J."/>
            <person name="Nusbaum C."/>
            <person name="Birren B."/>
        </authorList>
    </citation>
    <scope>NUCLEOTIDE SEQUENCE [LARGE SCALE GENOMIC DNA]</scope>
    <source>
        <strain evidence="2 3">FB077-07</strain>
    </source>
</reference>
<organism evidence="2 3">
    <name type="scientific">Lactobacillus crispatus FB077-07</name>
    <dbReference type="NCBI Taxonomy" id="883092"/>
    <lineage>
        <taxon>Bacteria</taxon>
        <taxon>Bacillati</taxon>
        <taxon>Bacillota</taxon>
        <taxon>Bacilli</taxon>
        <taxon>Lactobacillales</taxon>
        <taxon>Lactobacillaceae</taxon>
        <taxon>Lactobacillus</taxon>
    </lineage>
</organism>
<gene>
    <name evidence="2" type="ORF">HMPREF9249_01714</name>
</gene>
<evidence type="ECO:0000313" key="3">
    <source>
        <dbReference type="Proteomes" id="UP000004722"/>
    </source>
</evidence>
<dbReference type="InterPro" id="IPR006528">
    <property type="entry name" value="Phage_head_morphogenesis_dom"/>
</dbReference>
<dbReference type="NCBIfam" id="TIGR01641">
    <property type="entry name" value="phageSPP1_gp7"/>
    <property type="match status" value="1"/>
</dbReference>
<comment type="caution">
    <text evidence="2">The sequence shown here is derived from an EMBL/GenBank/DDBJ whole genome shotgun (WGS) entry which is preliminary data.</text>
</comment>
<name>K1N979_9LACO</name>
<feature type="domain" description="Phage head morphogenesis" evidence="1">
    <location>
        <begin position="155"/>
        <end position="260"/>
    </location>
</feature>
<evidence type="ECO:0000313" key="2">
    <source>
        <dbReference type="EMBL" id="EKB64799.1"/>
    </source>
</evidence>
<dbReference type="RefSeq" id="WP_005725115.1">
    <property type="nucleotide sequence ID" value="NZ_JH932273.1"/>
</dbReference>
<dbReference type="OrthoDB" id="9151105at2"/>
<dbReference type="Proteomes" id="UP000004722">
    <property type="component" value="Unassembled WGS sequence"/>
</dbReference>